<name>A0A4Y2LJ81_ARAVE</name>
<proteinExistence type="predicted"/>
<gene>
    <name evidence="1" type="ORF">AVEN_238367_1</name>
</gene>
<dbReference type="Proteomes" id="UP000499080">
    <property type="component" value="Unassembled WGS sequence"/>
</dbReference>
<sequence length="265" mass="30306">MVAKDQNAGHPCEPVGARLGGKRCEEVLGEDIFKWLEVEYQHPSFQIFNDEEIMQTIDPSSDINDADNEDQDFEDLRTISQTEGVQALTTALKYLEQRSDVTPIDLLLKNWRDGAATDRNSGYLQRKAGEEEIYQSSEPQQVVNIFRDENACPDDIDEAGEKVLIALYGRKKSVETRDSLIFKLFQKSLVKNNFILVFLPPTTSAAREHSLRAYLQVQHWSGFDKRPLDWCWKETKHGLFSVTTHKEPASPALFSMISLQVRKRV</sequence>
<organism evidence="1 2">
    <name type="scientific">Araneus ventricosus</name>
    <name type="common">Orbweaver spider</name>
    <name type="synonym">Epeira ventricosa</name>
    <dbReference type="NCBI Taxonomy" id="182803"/>
    <lineage>
        <taxon>Eukaryota</taxon>
        <taxon>Metazoa</taxon>
        <taxon>Ecdysozoa</taxon>
        <taxon>Arthropoda</taxon>
        <taxon>Chelicerata</taxon>
        <taxon>Arachnida</taxon>
        <taxon>Araneae</taxon>
        <taxon>Araneomorphae</taxon>
        <taxon>Entelegynae</taxon>
        <taxon>Araneoidea</taxon>
        <taxon>Araneidae</taxon>
        <taxon>Araneus</taxon>
    </lineage>
</organism>
<accession>A0A4Y2LJ81</accession>
<dbReference type="EMBL" id="BGPR01005922">
    <property type="protein sequence ID" value="GBN14604.1"/>
    <property type="molecule type" value="Genomic_DNA"/>
</dbReference>
<dbReference type="AlphaFoldDB" id="A0A4Y2LJ81"/>
<keyword evidence="2" id="KW-1185">Reference proteome</keyword>
<evidence type="ECO:0000313" key="2">
    <source>
        <dbReference type="Proteomes" id="UP000499080"/>
    </source>
</evidence>
<reference evidence="1 2" key="1">
    <citation type="journal article" date="2019" name="Sci. Rep.">
        <title>Orb-weaving spider Araneus ventricosus genome elucidates the spidroin gene catalogue.</title>
        <authorList>
            <person name="Kono N."/>
            <person name="Nakamura H."/>
            <person name="Ohtoshi R."/>
            <person name="Moran D.A.P."/>
            <person name="Shinohara A."/>
            <person name="Yoshida Y."/>
            <person name="Fujiwara M."/>
            <person name="Mori M."/>
            <person name="Tomita M."/>
            <person name="Arakawa K."/>
        </authorList>
    </citation>
    <scope>NUCLEOTIDE SEQUENCE [LARGE SCALE GENOMIC DNA]</scope>
</reference>
<comment type="caution">
    <text evidence="1">The sequence shown here is derived from an EMBL/GenBank/DDBJ whole genome shotgun (WGS) entry which is preliminary data.</text>
</comment>
<evidence type="ECO:0000313" key="1">
    <source>
        <dbReference type="EMBL" id="GBN14604.1"/>
    </source>
</evidence>
<protein>
    <submittedName>
        <fullName evidence="1">Uncharacterized protein</fullName>
    </submittedName>
</protein>